<dbReference type="EMBL" id="KQ947418">
    <property type="protein sequence ID" value="KUJ15140.1"/>
    <property type="molecule type" value="Genomic_DNA"/>
</dbReference>
<dbReference type="KEGG" id="psco:LY89DRAFT_750399"/>
<dbReference type="PANTHER" id="PTHR35910">
    <property type="entry name" value="2EXR DOMAIN-CONTAINING PROTEIN"/>
    <property type="match status" value="1"/>
</dbReference>
<dbReference type="GeneID" id="28830925"/>
<proteinExistence type="predicted"/>
<gene>
    <name evidence="2" type="ORF">LY89DRAFT_750399</name>
</gene>
<protein>
    <recommendedName>
        <fullName evidence="1">2EXR domain-containing protein</fullName>
    </recommendedName>
</protein>
<reference evidence="2 3" key="1">
    <citation type="submission" date="2015-10" db="EMBL/GenBank/DDBJ databases">
        <title>Full genome of DAOMC 229536 Phialocephala scopiformis, a fungal endophyte of spruce producing the potent anti-insectan compound rugulosin.</title>
        <authorList>
            <consortium name="DOE Joint Genome Institute"/>
            <person name="Walker A.K."/>
            <person name="Frasz S.L."/>
            <person name="Seifert K.A."/>
            <person name="Miller J.D."/>
            <person name="Mondo S.J."/>
            <person name="Labutti K."/>
            <person name="Lipzen A."/>
            <person name="Dockter R."/>
            <person name="Kennedy M."/>
            <person name="Grigoriev I.V."/>
            <person name="Spatafora J.W."/>
        </authorList>
    </citation>
    <scope>NUCLEOTIDE SEQUENCE [LARGE SCALE GENOMIC DNA]</scope>
    <source>
        <strain evidence="2 3">CBS 120377</strain>
    </source>
</reference>
<evidence type="ECO:0000259" key="1">
    <source>
        <dbReference type="Pfam" id="PF20150"/>
    </source>
</evidence>
<organism evidence="2 3">
    <name type="scientific">Mollisia scopiformis</name>
    <name type="common">Conifer needle endophyte fungus</name>
    <name type="synonym">Phialocephala scopiformis</name>
    <dbReference type="NCBI Taxonomy" id="149040"/>
    <lineage>
        <taxon>Eukaryota</taxon>
        <taxon>Fungi</taxon>
        <taxon>Dikarya</taxon>
        <taxon>Ascomycota</taxon>
        <taxon>Pezizomycotina</taxon>
        <taxon>Leotiomycetes</taxon>
        <taxon>Helotiales</taxon>
        <taxon>Mollisiaceae</taxon>
        <taxon>Mollisia</taxon>
    </lineage>
</organism>
<dbReference type="Pfam" id="PF20150">
    <property type="entry name" value="2EXR"/>
    <property type="match status" value="1"/>
</dbReference>
<dbReference type="RefSeq" id="XP_018069495.1">
    <property type="nucleotide sequence ID" value="XM_018221199.1"/>
</dbReference>
<evidence type="ECO:0000313" key="3">
    <source>
        <dbReference type="Proteomes" id="UP000070700"/>
    </source>
</evidence>
<dbReference type="Proteomes" id="UP000070700">
    <property type="component" value="Unassembled WGS sequence"/>
</dbReference>
<keyword evidence="3" id="KW-1185">Reference proteome</keyword>
<dbReference type="InParanoid" id="A0A194X4P4"/>
<feature type="domain" description="2EXR" evidence="1">
    <location>
        <begin position="13"/>
        <end position="123"/>
    </location>
</feature>
<name>A0A194X4P4_MOLSC</name>
<dbReference type="PANTHER" id="PTHR35910:SF6">
    <property type="entry name" value="2EXR DOMAIN-CONTAINING PROTEIN"/>
    <property type="match status" value="1"/>
</dbReference>
<dbReference type="OrthoDB" id="3513892at2759"/>
<sequence length="320" mass="37056">MAQPSATTPLTTFTYFPRLAIELRQMIWKLTLQPRVVELEFGNIGFEDQDSLDSSFESYGGENDEDDRVELNSRKGFYTTTRNPIVMEVSRDSRNAVLHLYPKCFGSLWYPKCTRFNMAIDTLYIGSGLCKVVPLFFGILSKEERHGIQYLAFNRHDFDCNCLDLENILSGPGFLKRLKHVIEHMKSLREVLMVEPIECWFDTEIQGFGQWIVHSDPSFSNEISLHDTIPGIFDWLEWNLPNSTEFTKDWKVNQRVVLGWRNNIKFVLFPDNLEVLEKAQAISVAKPARLDDVRGNYYDSLISRMTTSLRVLGDRILTPH</sequence>
<evidence type="ECO:0000313" key="2">
    <source>
        <dbReference type="EMBL" id="KUJ15140.1"/>
    </source>
</evidence>
<dbReference type="InterPro" id="IPR045518">
    <property type="entry name" value="2EXR"/>
</dbReference>
<dbReference type="AlphaFoldDB" id="A0A194X4P4"/>
<accession>A0A194X4P4</accession>